<name>A0A132MN16_9ACTN</name>
<gene>
    <name evidence="2" type="ORF">LI90_430</name>
</gene>
<feature type="transmembrane region" description="Helical" evidence="1">
    <location>
        <begin position="88"/>
        <end position="109"/>
    </location>
</feature>
<dbReference type="EMBL" id="LAXD01000001">
    <property type="protein sequence ID" value="KWW98801.1"/>
    <property type="molecule type" value="Genomic_DNA"/>
</dbReference>
<keyword evidence="1" id="KW-1133">Transmembrane helix</keyword>
<dbReference type="PATRIC" id="fig|1469144.10.peg.525"/>
<feature type="transmembrane region" description="Helical" evidence="1">
    <location>
        <begin position="121"/>
        <end position="143"/>
    </location>
</feature>
<comment type="caution">
    <text evidence="2">The sequence shown here is derived from an EMBL/GenBank/DDBJ whole genome shotgun (WGS) entry which is preliminary data.</text>
</comment>
<proteinExistence type="predicted"/>
<reference evidence="3" key="1">
    <citation type="submission" date="2015-04" db="EMBL/GenBank/DDBJ databases">
        <title>Physiological reanalysis, assessment of diazotrophy, and genome sequences of multiple isolates of Streptomyces thermoautotrophicus.</title>
        <authorList>
            <person name="MacKellar D.C."/>
            <person name="Lieber L."/>
            <person name="Norman J."/>
            <person name="Bolger A."/>
            <person name="Tobin C."/>
            <person name="Murray J.W."/>
            <person name="Chang R."/>
            <person name="Ford T."/>
            <person name="Nguyen P.Q."/>
            <person name="Woodward J."/>
            <person name="Permingeat H."/>
            <person name="Joshi N.S."/>
            <person name="Silver P.A."/>
            <person name="Usadel B."/>
            <person name="Rutherford A.W."/>
            <person name="Friesen M."/>
            <person name="Prell J."/>
        </authorList>
    </citation>
    <scope>NUCLEOTIDE SEQUENCE [LARGE SCALE GENOMIC DNA]</scope>
    <source>
        <strain evidence="3">H1</strain>
    </source>
</reference>
<evidence type="ECO:0000313" key="3">
    <source>
        <dbReference type="Proteomes" id="UP000070188"/>
    </source>
</evidence>
<evidence type="ECO:0000256" key="1">
    <source>
        <dbReference type="SAM" id="Phobius"/>
    </source>
</evidence>
<dbReference type="RefSeq" id="WP_197651696.1">
    <property type="nucleotide sequence ID" value="NZ_CP171739.1"/>
</dbReference>
<keyword evidence="1" id="KW-0472">Membrane</keyword>
<dbReference type="Proteomes" id="UP000070188">
    <property type="component" value="Unassembled WGS sequence"/>
</dbReference>
<protein>
    <submittedName>
        <fullName evidence="2">Uncharacterized protein</fullName>
    </submittedName>
</protein>
<dbReference type="AlphaFoldDB" id="A0A132MN16"/>
<keyword evidence="1" id="KW-0812">Transmembrane</keyword>
<organism evidence="2 3">
    <name type="scientific">Carbonactinospora thermoautotrophica</name>
    <dbReference type="NCBI Taxonomy" id="1469144"/>
    <lineage>
        <taxon>Bacteria</taxon>
        <taxon>Bacillati</taxon>
        <taxon>Actinomycetota</taxon>
        <taxon>Actinomycetes</taxon>
        <taxon>Kitasatosporales</taxon>
        <taxon>Carbonactinosporaceae</taxon>
        <taxon>Carbonactinospora</taxon>
    </lineage>
</organism>
<keyword evidence="3" id="KW-1185">Reference proteome</keyword>
<evidence type="ECO:0000313" key="2">
    <source>
        <dbReference type="EMBL" id="KWW98801.1"/>
    </source>
</evidence>
<dbReference type="STRING" id="1469144.LI90_430"/>
<sequence>MVATPLATSVPQSPPAGSAEEIQGLPMWYFVLAGLLAGSVDISRQFEDSHPWVAALPLVLVGIHFVLWLAVLRRRMKYVRAVWRSPKALALAVALFACRMLMGLGIGALGQSGVLHEYRHLAMGLALLVLTTFGAWFDQWLILRTLRGRR</sequence>
<accession>A0A132MN16</accession>
<feature type="transmembrane region" description="Helical" evidence="1">
    <location>
        <begin position="52"/>
        <end position="72"/>
    </location>
</feature>